<dbReference type="Proteomes" id="UP001597145">
    <property type="component" value="Unassembled WGS sequence"/>
</dbReference>
<dbReference type="RefSeq" id="WP_343982364.1">
    <property type="nucleotide sequence ID" value="NZ_BAAAJG010000015.1"/>
</dbReference>
<dbReference type="Gene3D" id="1.10.3720.10">
    <property type="entry name" value="MetI-like"/>
    <property type="match status" value="1"/>
</dbReference>
<feature type="region of interest" description="Disordered" evidence="8">
    <location>
        <begin position="1"/>
        <end position="27"/>
    </location>
</feature>
<comment type="subcellular location">
    <subcellularLocation>
        <location evidence="1 7">Cell membrane</location>
        <topology evidence="1 7">Multi-pass membrane protein</topology>
    </subcellularLocation>
</comment>
<keyword evidence="6 7" id="KW-0472">Membrane</keyword>
<dbReference type="InterPro" id="IPR035906">
    <property type="entry name" value="MetI-like_sf"/>
</dbReference>
<feature type="transmembrane region" description="Helical" evidence="7">
    <location>
        <begin position="183"/>
        <end position="205"/>
    </location>
</feature>
<dbReference type="CDD" id="cd06261">
    <property type="entry name" value="TM_PBP2"/>
    <property type="match status" value="1"/>
</dbReference>
<evidence type="ECO:0000256" key="5">
    <source>
        <dbReference type="ARBA" id="ARBA00022989"/>
    </source>
</evidence>
<reference evidence="11" key="1">
    <citation type="journal article" date="2019" name="Int. J. Syst. Evol. Microbiol.">
        <title>The Global Catalogue of Microorganisms (GCM) 10K type strain sequencing project: providing services to taxonomists for standard genome sequencing and annotation.</title>
        <authorList>
            <consortium name="The Broad Institute Genomics Platform"/>
            <consortium name="The Broad Institute Genome Sequencing Center for Infectious Disease"/>
            <person name="Wu L."/>
            <person name="Ma J."/>
        </authorList>
    </citation>
    <scope>NUCLEOTIDE SEQUENCE [LARGE SCALE GENOMIC DNA]</scope>
    <source>
        <strain evidence="11">JCM 12165</strain>
    </source>
</reference>
<keyword evidence="2 7" id="KW-0813">Transport</keyword>
<name>A0ABW4FXB0_9PSEU</name>
<feature type="transmembrane region" description="Helical" evidence="7">
    <location>
        <begin position="99"/>
        <end position="120"/>
    </location>
</feature>
<dbReference type="Pfam" id="PF00528">
    <property type="entry name" value="BPD_transp_1"/>
    <property type="match status" value="1"/>
</dbReference>
<feature type="transmembrane region" description="Helical" evidence="7">
    <location>
        <begin position="37"/>
        <end position="56"/>
    </location>
</feature>
<dbReference type="SUPFAM" id="SSF161098">
    <property type="entry name" value="MetI-like"/>
    <property type="match status" value="1"/>
</dbReference>
<keyword evidence="3" id="KW-1003">Cell membrane</keyword>
<evidence type="ECO:0000256" key="4">
    <source>
        <dbReference type="ARBA" id="ARBA00022692"/>
    </source>
</evidence>
<proteinExistence type="inferred from homology"/>
<evidence type="ECO:0000256" key="1">
    <source>
        <dbReference type="ARBA" id="ARBA00004651"/>
    </source>
</evidence>
<evidence type="ECO:0000259" key="9">
    <source>
        <dbReference type="PROSITE" id="PS50928"/>
    </source>
</evidence>
<evidence type="ECO:0000313" key="10">
    <source>
        <dbReference type="EMBL" id="MFD1534749.1"/>
    </source>
</evidence>
<evidence type="ECO:0000256" key="6">
    <source>
        <dbReference type="ARBA" id="ARBA00023136"/>
    </source>
</evidence>
<organism evidence="10 11">
    <name type="scientific">Pseudonocardia aurantiaca</name>
    <dbReference type="NCBI Taxonomy" id="75290"/>
    <lineage>
        <taxon>Bacteria</taxon>
        <taxon>Bacillati</taxon>
        <taxon>Actinomycetota</taxon>
        <taxon>Actinomycetes</taxon>
        <taxon>Pseudonocardiales</taxon>
        <taxon>Pseudonocardiaceae</taxon>
        <taxon>Pseudonocardia</taxon>
    </lineage>
</organism>
<dbReference type="PANTHER" id="PTHR30193:SF37">
    <property type="entry name" value="INNER MEMBRANE ABC TRANSPORTER PERMEASE PROTEIN YCJO"/>
    <property type="match status" value="1"/>
</dbReference>
<gene>
    <name evidence="10" type="ORF">ACFSCY_35555</name>
</gene>
<keyword evidence="4 7" id="KW-0812">Transmembrane</keyword>
<evidence type="ECO:0000313" key="11">
    <source>
        <dbReference type="Proteomes" id="UP001597145"/>
    </source>
</evidence>
<keyword evidence="11" id="KW-1185">Reference proteome</keyword>
<feature type="domain" description="ABC transmembrane type-1" evidence="9">
    <location>
        <begin position="95"/>
        <end position="308"/>
    </location>
</feature>
<comment type="similarity">
    <text evidence="7">Belongs to the binding-protein-dependent transport system permease family.</text>
</comment>
<sequence length="319" mass="34033">MSVATPGAHTVAGSGPPGNRRPAEADRRKPHLLRPQGYTWILPAFVISVGLIYYAVGYTGYMSTLEWNGTSPTSTSVGAANYVQAFGDPIFWKAIRNTAIAFVFTFVLQTGLGFVFAAMLHSRPIAGNVYKVVLFLPVVLAPAITAPVFRQIFAADGQLNQLLSAIGLGGIAQPWLAQPSTALWAVLVIMVWHGTGLAVILYFAAMSQIDTEMLEAAEVDGAGNMRKLFSIILPNVKGTTTALATLTAIGVLKIFDIPYLVTVGGPNFATEFLGTMIYRTSILLGQVGYASAISILMLVLAIAMGLIFNVRRHRDGKGA</sequence>
<protein>
    <submittedName>
        <fullName evidence="10">Carbohydrate ABC transporter permease</fullName>
    </submittedName>
</protein>
<comment type="caution">
    <text evidence="10">The sequence shown here is derived from an EMBL/GenBank/DDBJ whole genome shotgun (WGS) entry which is preliminary data.</text>
</comment>
<dbReference type="InterPro" id="IPR051393">
    <property type="entry name" value="ABC_transporter_permease"/>
</dbReference>
<accession>A0ABW4FXB0</accession>
<dbReference type="InterPro" id="IPR000515">
    <property type="entry name" value="MetI-like"/>
</dbReference>
<dbReference type="PANTHER" id="PTHR30193">
    <property type="entry name" value="ABC TRANSPORTER PERMEASE PROTEIN"/>
    <property type="match status" value="1"/>
</dbReference>
<dbReference type="PROSITE" id="PS50928">
    <property type="entry name" value="ABC_TM1"/>
    <property type="match status" value="1"/>
</dbReference>
<keyword evidence="5 7" id="KW-1133">Transmembrane helix</keyword>
<evidence type="ECO:0000256" key="3">
    <source>
        <dbReference type="ARBA" id="ARBA00022475"/>
    </source>
</evidence>
<evidence type="ECO:0000256" key="2">
    <source>
        <dbReference type="ARBA" id="ARBA00022448"/>
    </source>
</evidence>
<feature type="transmembrane region" description="Helical" evidence="7">
    <location>
        <begin position="287"/>
        <end position="308"/>
    </location>
</feature>
<feature type="transmembrane region" description="Helical" evidence="7">
    <location>
        <begin position="132"/>
        <end position="153"/>
    </location>
</feature>
<evidence type="ECO:0000256" key="8">
    <source>
        <dbReference type="SAM" id="MobiDB-lite"/>
    </source>
</evidence>
<evidence type="ECO:0000256" key="7">
    <source>
        <dbReference type="RuleBase" id="RU363032"/>
    </source>
</evidence>
<dbReference type="EMBL" id="JBHUCP010000045">
    <property type="protein sequence ID" value="MFD1534749.1"/>
    <property type="molecule type" value="Genomic_DNA"/>
</dbReference>